<dbReference type="EMBL" id="JAHLQK010000004">
    <property type="protein sequence ID" value="MBU5676827.1"/>
    <property type="molecule type" value="Genomic_DNA"/>
</dbReference>
<feature type="transmembrane region" description="Helical" evidence="2">
    <location>
        <begin position="6"/>
        <end position="24"/>
    </location>
</feature>
<feature type="coiled-coil region" evidence="1">
    <location>
        <begin position="49"/>
        <end position="86"/>
    </location>
</feature>
<keyword evidence="1" id="KW-0175">Coiled coil</keyword>
<evidence type="ECO:0000256" key="2">
    <source>
        <dbReference type="SAM" id="Phobius"/>
    </source>
</evidence>
<reference evidence="3 4" key="1">
    <citation type="submission" date="2021-06" db="EMBL/GenBank/DDBJ databases">
        <authorList>
            <person name="Sun Q."/>
            <person name="Li D."/>
        </authorList>
    </citation>
    <scope>NUCLEOTIDE SEQUENCE [LARGE SCALE GENOMIC DNA]</scope>
    <source>
        <strain evidence="3 4">MSJ-5</strain>
    </source>
</reference>
<dbReference type="Proteomes" id="UP000779508">
    <property type="component" value="Unassembled WGS sequence"/>
</dbReference>
<evidence type="ECO:0000313" key="3">
    <source>
        <dbReference type="EMBL" id="MBU5676827.1"/>
    </source>
</evidence>
<keyword evidence="2" id="KW-0472">Membrane</keyword>
<keyword evidence="4" id="KW-1185">Reference proteome</keyword>
<accession>A0ABS6G2W9</accession>
<keyword evidence="2" id="KW-0812">Transmembrane</keyword>
<proteinExistence type="predicted"/>
<comment type="caution">
    <text evidence="3">The sequence shown here is derived from an EMBL/GenBank/DDBJ whole genome shotgun (WGS) entry which is preliminary data.</text>
</comment>
<keyword evidence="2" id="KW-1133">Transmembrane helix</keyword>
<protein>
    <submittedName>
        <fullName evidence="3">Uncharacterized protein</fullName>
    </submittedName>
</protein>
<organism evidence="3 4">
    <name type="scientific">Alkaliphilus flagellatus</name>
    <dbReference type="NCBI Taxonomy" id="2841507"/>
    <lineage>
        <taxon>Bacteria</taxon>
        <taxon>Bacillati</taxon>
        <taxon>Bacillota</taxon>
        <taxon>Clostridia</taxon>
        <taxon>Peptostreptococcales</taxon>
        <taxon>Natronincolaceae</taxon>
        <taxon>Alkaliphilus</taxon>
    </lineage>
</organism>
<gene>
    <name evidence="3" type="ORF">KQI88_10390</name>
</gene>
<dbReference type="RefSeq" id="WP_216417085.1">
    <property type="nucleotide sequence ID" value="NZ_JAHLQK010000004.1"/>
</dbReference>
<evidence type="ECO:0000313" key="4">
    <source>
        <dbReference type="Proteomes" id="UP000779508"/>
    </source>
</evidence>
<sequence>MDWKKIVFIWIYFFLGAGGALFLIKLTENYIGKIFHILERTIKVESSVLRNIYDENKALEEEIDKLEEKKQDLENKNHELEEILFERIKQEGAI</sequence>
<evidence type="ECO:0000256" key="1">
    <source>
        <dbReference type="SAM" id="Coils"/>
    </source>
</evidence>
<name>A0ABS6G2W9_9FIRM</name>